<dbReference type="GO" id="GO:0003677">
    <property type="term" value="F:DNA binding"/>
    <property type="evidence" value="ECO:0007669"/>
    <property type="project" value="UniProtKB-KW"/>
</dbReference>
<feature type="domain" description="NAC" evidence="6">
    <location>
        <begin position="7"/>
        <end position="170"/>
    </location>
</feature>
<keyword evidence="8" id="KW-1185">Reference proteome</keyword>
<accession>A0A5N5FSJ6</accession>
<dbReference type="EMBL" id="SMOL01000559">
    <property type="protein sequence ID" value="KAB2606095.1"/>
    <property type="molecule type" value="Genomic_DNA"/>
</dbReference>
<evidence type="ECO:0000313" key="7">
    <source>
        <dbReference type="EMBL" id="KAB2606095.1"/>
    </source>
</evidence>
<protein>
    <submittedName>
        <fullName evidence="7">NAC transcription factor 29-like</fullName>
    </submittedName>
</protein>
<dbReference type="PROSITE" id="PS51005">
    <property type="entry name" value="NAC"/>
    <property type="match status" value="1"/>
</dbReference>
<name>A0A5N5FSJ6_9ROSA</name>
<sequence>MASANDFPVGYKFHPRDEELVGYYLRNKVRGSPFKDENVIPDLDLYGSMEARDIWNNNGGQNLGKGEDLYFFTKLKPTSSKGTGSRMARTIGSGTWHGENSGTIVKDPKTKETIGWWKRFTYANTKYPQENGCWIMHEFSLDPKLAMYIKSNNSRTSNGDEYVVCRIRKNYDRKRKADDRGETRVVESQRNKIQRQFENIDESYVTPVSSEVAEDVNTDHYPQQEKPQQEQQTNLQHNSFVNNVDHYYNQQQQEHCNVTDFPQYYYDSQELMARPEAVCPTLASSLGMANQEDYLQHHGFVNNVTDLHHGFVNNVTDLPQYDYSSTQDPSSGTVFWHYDLPQTSTTGFANQPYHFVTQDQPNYFVADPTMASSPSMASQEDYLQNNDFVNNVTDLPQYHYSSAQPSSGTVLSHYDPPQTGTTGFANHPHHFVTQDQPNYCVADSTMASSLASPANIDQNYPVMNDKDQLPLPNFDYSQLFYEAEGDHDIMRDLDDLWNDMVQPSAVL</sequence>
<evidence type="ECO:0000256" key="4">
    <source>
        <dbReference type="ARBA" id="ARBA00023163"/>
    </source>
</evidence>
<dbReference type="PANTHER" id="PTHR31989">
    <property type="entry name" value="NAC DOMAIN-CONTAINING PROTEIN 82-RELATED"/>
    <property type="match status" value="1"/>
</dbReference>
<evidence type="ECO:0000256" key="1">
    <source>
        <dbReference type="ARBA" id="ARBA00004123"/>
    </source>
</evidence>
<evidence type="ECO:0000313" key="8">
    <source>
        <dbReference type="Proteomes" id="UP000327157"/>
    </source>
</evidence>
<dbReference type="Proteomes" id="UP000327157">
    <property type="component" value="Chromosome 11"/>
</dbReference>
<comment type="caution">
    <text evidence="7">The sequence shown here is derived from an EMBL/GenBank/DDBJ whole genome shotgun (WGS) entry which is preliminary data.</text>
</comment>
<dbReference type="Gene3D" id="2.170.150.80">
    <property type="entry name" value="NAC domain"/>
    <property type="match status" value="1"/>
</dbReference>
<dbReference type="Pfam" id="PF02365">
    <property type="entry name" value="NAM"/>
    <property type="match status" value="1"/>
</dbReference>
<evidence type="ECO:0000256" key="3">
    <source>
        <dbReference type="ARBA" id="ARBA00023125"/>
    </source>
</evidence>
<evidence type="ECO:0000259" key="6">
    <source>
        <dbReference type="PROSITE" id="PS51005"/>
    </source>
</evidence>
<evidence type="ECO:0000256" key="2">
    <source>
        <dbReference type="ARBA" id="ARBA00023015"/>
    </source>
</evidence>
<dbReference type="InterPro" id="IPR036093">
    <property type="entry name" value="NAC_dom_sf"/>
</dbReference>
<dbReference type="InterPro" id="IPR003441">
    <property type="entry name" value="NAC-dom"/>
</dbReference>
<proteinExistence type="predicted"/>
<dbReference type="AlphaFoldDB" id="A0A5N5FSJ6"/>
<keyword evidence="5" id="KW-0539">Nucleus</keyword>
<reference evidence="7 8" key="3">
    <citation type="submission" date="2019-11" db="EMBL/GenBank/DDBJ databases">
        <title>A de novo genome assembly of a pear dwarfing rootstock.</title>
        <authorList>
            <person name="Wang F."/>
            <person name="Wang J."/>
            <person name="Li S."/>
            <person name="Zhang Y."/>
            <person name="Fang M."/>
            <person name="Ma L."/>
            <person name="Zhao Y."/>
            <person name="Jiang S."/>
        </authorList>
    </citation>
    <scope>NUCLEOTIDE SEQUENCE [LARGE SCALE GENOMIC DNA]</scope>
    <source>
        <strain evidence="7">S2</strain>
        <tissue evidence="7">Leaf</tissue>
    </source>
</reference>
<keyword evidence="2" id="KW-0805">Transcription regulation</keyword>
<comment type="subcellular location">
    <subcellularLocation>
        <location evidence="1">Nucleus</location>
    </subcellularLocation>
</comment>
<keyword evidence="3" id="KW-0238">DNA-binding</keyword>
<keyword evidence="4" id="KW-0804">Transcription</keyword>
<evidence type="ECO:0000256" key="5">
    <source>
        <dbReference type="ARBA" id="ARBA00023242"/>
    </source>
</evidence>
<reference evidence="8" key="2">
    <citation type="submission" date="2019-10" db="EMBL/GenBank/DDBJ databases">
        <title>A de novo genome assembly of a pear dwarfing rootstock.</title>
        <authorList>
            <person name="Wang F."/>
            <person name="Wang J."/>
            <person name="Li S."/>
            <person name="Zhang Y."/>
            <person name="Fang M."/>
            <person name="Ma L."/>
            <person name="Zhao Y."/>
            <person name="Jiang S."/>
        </authorList>
    </citation>
    <scope>NUCLEOTIDE SEQUENCE [LARGE SCALE GENOMIC DNA]</scope>
</reference>
<dbReference type="SUPFAM" id="SSF101941">
    <property type="entry name" value="NAC domain"/>
    <property type="match status" value="1"/>
</dbReference>
<dbReference type="GO" id="GO:0006355">
    <property type="term" value="P:regulation of DNA-templated transcription"/>
    <property type="evidence" value="ECO:0007669"/>
    <property type="project" value="InterPro"/>
</dbReference>
<organism evidence="7 8">
    <name type="scientific">Pyrus ussuriensis x Pyrus communis</name>
    <dbReference type="NCBI Taxonomy" id="2448454"/>
    <lineage>
        <taxon>Eukaryota</taxon>
        <taxon>Viridiplantae</taxon>
        <taxon>Streptophyta</taxon>
        <taxon>Embryophyta</taxon>
        <taxon>Tracheophyta</taxon>
        <taxon>Spermatophyta</taxon>
        <taxon>Magnoliopsida</taxon>
        <taxon>eudicotyledons</taxon>
        <taxon>Gunneridae</taxon>
        <taxon>Pentapetalae</taxon>
        <taxon>rosids</taxon>
        <taxon>fabids</taxon>
        <taxon>Rosales</taxon>
        <taxon>Rosaceae</taxon>
        <taxon>Amygdaloideae</taxon>
        <taxon>Maleae</taxon>
        <taxon>Pyrus</taxon>
    </lineage>
</organism>
<dbReference type="OrthoDB" id="1166662at2759"/>
<dbReference type="GO" id="GO:0005634">
    <property type="term" value="C:nucleus"/>
    <property type="evidence" value="ECO:0007669"/>
    <property type="project" value="UniProtKB-SubCell"/>
</dbReference>
<reference evidence="7 8" key="1">
    <citation type="submission" date="2019-09" db="EMBL/GenBank/DDBJ databases">
        <authorList>
            <person name="Ou C."/>
        </authorList>
    </citation>
    <scope>NUCLEOTIDE SEQUENCE [LARGE SCALE GENOMIC DNA]</scope>
    <source>
        <strain evidence="7">S2</strain>
        <tissue evidence="7">Leaf</tissue>
    </source>
</reference>
<gene>
    <name evidence="7" type="ORF">D8674_005812</name>
</gene>